<evidence type="ECO:0000259" key="5">
    <source>
        <dbReference type="Pfam" id="PF17384"/>
    </source>
</evidence>
<evidence type="ECO:0000313" key="6">
    <source>
        <dbReference type="EMBL" id="SDK56196.1"/>
    </source>
</evidence>
<organism evidence="6 7">
    <name type="scientific">Billgrantia gudaonensis</name>
    <dbReference type="NCBI Taxonomy" id="376427"/>
    <lineage>
        <taxon>Bacteria</taxon>
        <taxon>Pseudomonadati</taxon>
        <taxon>Pseudomonadota</taxon>
        <taxon>Gammaproteobacteria</taxon>
        <taxon>Oceanospirillales</taxon>
        <taxon>Halomonadaceae</taxon>
        <taxon>Billgrantia</taxon>
    </lineage>
</organism>
<dbReference type="Gene3D" id="2.30.30.180">
    <property type="entry name" value="Ribosome maturation factor RimP, C-terminal domain"/>
    <property type="match status" value="1"/>
</dbReference>
<dbReference type="NCBIfam" id="NF000927">
    <property type="entry name" value="PRK00092.1-1"/>
    <property type="match status" value="1"/>
</dbReference>
<dbReference type="EMBL" id="FNES01000019">
    <property type="protein sequence ID" value="SDK56196.1"/>
    <property type="molecule type" value="Genomic_DNA"/>
</dbReference>
<sequence length="153" mass="17061">MALKDAALHALIEPVVTAMGFELWGIDYLSQGKHSRLVIYIDHAEGVTVEHCADVSRQVSAVLDVEDPIAGEYRLEVSSPGMDRPLFTLDQFSRFRGHLVTLKLRVPFEGRRKFQGLLAGTEGDDVLLQLDGEEYCFPIDTIDQARVVPSFES</sequence>
<dbReference type="FunFam" id="3.30.300.70:FF:000001">
    <property type="entry name" value="Ribosome maturation factor RimP"/>
    <property type="match status" value="1"/>
</dbReference>
<dbReference type="AlphaFoldDB" id="A0A1G9CWX7"/>
<dbReference type="GO" id="GO:0006412">
    <property type="term" value="P:translation"/>
    <property type="evidence" value="ECO:0007669"/>
    <property type="project" value="TreeGrafter"/>
</dbReference>
<evidence type="ECO:0000259" key="4">
    <source>
        <dbReference type="Pfam" id="PF02576"/>
    </source>
</evidence>
<dbReference type="STRING" id="376427.SAMN04487954_11932"/>
<dbReference type="Gene3D" id="3.30.300.70">
    <property type="entry name" value="RimP-like superfamily, N-terminal"/>
    <property type="match status" value="1"/>
</dbReference>
<proteinExistence type="inferred from homology"/>
<dbReference type="GO" id="GO:0005829">
    <property type="term" value="C:cytosol"/>
    <property type="evidence" value="ECO:0007669"/>
    <property type="project" value="TreeGrafter"/>
</dbReference>
<comment type="similarity">
    <text evidence="3">Belongs to the RimP family.</text>
</comment>
<dbReference type="Pfam" id="PF17384">
    <property type="entry name" value="DUF150_C"/>
    <property type="match status" value="1"/>
</dbReference>
<dbReference type="Pfam" id="PF02576">
    <property type="entry name" value="RimP_N"/>
    <property type="match status" value="1"/>
</dbReference>
<dbReference type="InterPro" id="IPR035956">
    <property type="entry name" value="RimP_N_sf"/>
</dbReference>
<feature type="domain" description="Ribosome maturation factor RimP C-terminal" evidence="5">
    <location>
        <begin position="86"/>
        <end position="151"/>
    </location>
</feature>
<evidence type="ECO:0000256" key="3">
    <source>
        <dbReference type="HAMAP-Rule" id="MF_01077"/>
    </source>
</evidence>
<reference evidence="6 7" key="1">
    <citation type="submission" date="2016-10" db="EMBL/GenBank/DDBJ databases">
        <authorList>
            <person name="de Groot N.N."/>
        </authorList>
    </citation>
    <scope>NUCLEOTIDE SEQUENCE [LARGE SCALE GENOMIC DNA]</scope>
    <source>
        <strain evidence="6 7">CGMCC 1.6133</strain>
    </source>
</reference>
<name>A0A1G9CWX7_9GAMM</name>
<keyword evidence="7" id="KW-1185">Reference proteome</keyword>
<dbReference type="Proteomes" id="UP000198525">
    <property type="component" value="Unassembled WGS sequence"/>
</dbReference>
<comment type="function">
    <text evidence="3">Required for maturation of 30S ribosomal subunits.</text>
</comment>
<dbReference type="HAMAP" id="MF_01077">
    <property type="entry name" value="RimP"/>
    <property type="match status" value="1"/>
</dbReference>
<dbReference type="SUPFAM" id="SSF75420">
    <property type="entry name" value="YhbC-like, N-terminal domain"/>
    <property type="match status" value="1"/>
</dbReference>
<evidence type="ECO:0000256" key="1">
    <source>
        <dbReference type="ARBA" id="ARBA00022490"/>
    </source>
</evidence>
<dbReference type="CDD" id="cd01734">
    <property type="entry name" value="YlxS_C"/>
    <property type="match status" value="1"/>
</dbReference>
<evidence type="ECO:0000313" key="7">
    <source>
        <dbReference type="Proteomes" id="UP000198525"/>
    </source>
</evidence>
<keyword evidence="1 3" id="KW-0963">Cytoplasm</keyword>
<comment type="subcellular location">
    <subcellularLocation>
        <location evidence="3">Cytoplasm</location>
    </subcellularLocation>
</comment>
<dbReference type="PANTHER" id="PTHR33867:SF1">
    <property type="entry name" value="RIBOSOME MATURATION FACTOR RIMP"/>
    <property type="match status" value="1"/>
</dbReference>
<dbReference type="OrthoDB" id="9805006at2"/>
<dbReference type="GO" id="GO:0000028">
    <property type="term" value="P:ribosomal small subunit assembly"/>
    <property type="evidence" value="ECO:0007669"/>
    <property type="project" value="TreeGrafter"/>
</dbReference>
<dbReference type="RefSeq" id="WP_089688751.1">
    <property type="nucleotide sequence ID" value="NZ_FNES01000019.1"/>
</dbReference>
<feature type="domain" description="Ribosome maturation factor RimP N-terminal" evidence="4">
    <location>
        <begin position="11"/>
        <end position="83"/>
    </location>
</feature>
<accession>A0A1G9CWX7</accession>
<keyword evidence="2 3" id="KW-0690">Ribosome biogenesis</keyword>
<dbReference type="InterPro" id="IPR028998">
    <property type="entry name" value="RimP_C"/>
</dbReference>
<dbReference type="PANTHER" id="PTHR33867">
    <property type="entry name" value="RIBOSOME MATURATION FACTOR RIMP"/>
    <property type="match status" value="1"/>
</dbReference>
<dbReference type="InterPro" id="IPR003728">
    <property type="entry name" value="Ribosome_maturation_RimP"/>
</dbReference>
<gene>
    <name evidence="3" type="primary">rimP</name>
    <name evidence="6" type="ORF">SAMN04487954_11932</name>
</gene>
<protein>
    <recommendedName>
        <fullName evidence="3">Ribosome maturation factor RimP</fullName>
    </recommendedName>
</protein>
<evidence type="ECO:0000256" key="2">
    <source>
        <dbReference type="ARBA" id="ARBA00022517"/>
    </source>
</evidence>
<dbReference type="InterPro" id="IPR036847">
    <property type="entry name" value="RimP_C_sf"/>
</dbReference>
<dbReference type="SUPFAM" id="SSF74942">
    <property type="entry name" value="YhbC-like, C-terminal domain"/>
    <property type="match status" value="1"/>
</dbReference>
<dbReference type="InterPro" id="IPR028989">
    <property type="entry name" value="RimP_N"/>
</dbReference>